<keyword evidence="2" id="KW-1185">Reference proteome</keyword>
<dbReference type="Proteomes" id="UP000499080">
    <property type="component" value="Unassembled WGS sequence"/>
</dbReference>
<proteinExistence type="predicted"/>
<protein>
    <submittedName>
        <fullName evidence="1">Uncharacterized protein</fullName>
    </submittedName>
</protein>
<comment type="caution">
    <text evidence="1">The sequence shown here is derived from an EMBL/GenBank/DDBJ whole genome shotgun (WGS) entry which is preliminary data.</text>
</comment>
<reference evidence="1 2" key="1">
    <citation type="journal article" date="2019" name="Sci. Rep.">
        <title>Orb-weaving spider Araneus ventricosus genome elucidates the spidroin gene catalogue.</title>
        <authorList>
            <person name="Kono N."/>
            <person name="Nakamura H."/>
            <person name="Ohtoshi R."/>
            <person name="Moran D.A.P."/>
            <person name="Shinohara A."/>
            <person name="Yoshida Y."/>
            <person name="Fujiwara M."/>
            <person name="Mori M."/>
            <person name="Tomita M."/>
            <person name="Arakawa K."/>
        </authorList>
    </citation>
    <scope>NUCLEOTIDE SEQUENCE [LARGE SCALE GENOMIC DNA]</scope>
</reference>
<name>A0A4Y2FT80_ARAVE</name>
<sequence>MLATLCHLKHGIINTVIREFLRTTLRKDAVGRPKSEAFDKLCEYIESSDECQFTVQELQSVMKGFSNCQENCTYKYLKNLLKECFKDRLLPSSISGKVNIVCSSYTAKKVIDQLYNGKKAAPATERMRKVIAAADIIKGNIQKLVYDS</sequence>
<evidence type="ECO:0000313" key="2">
    <source>
        <dbReference type="Proteomes" id="UP000499080"/>
    </source>
</evidence>
<organism evidence="1 2">
    <name type="scientific">Araneus ventricosus</name>
    <name type="common">Orbweaver spider</name>
    <name type="synonym">Epeira ventricosa</name>
    <dbReference type="NCBI Taxonomy" id="182803"/>
    <lineage>
        <taxon>Eukaryota</taxon>
        <taxon>Metazoa</taxon>
        <taxon>Ecdysozoa</taxon>
        <taxon>Arthropoda</taxon>
        <taxon>Chelicerata</taxon>
        <taxon>Arachnida</taxon>
        <taxon>Araneae</taxon>
        <taxon>Araneomorphae</taxon>
        <taxon>Entelegynae</taxon>
        <taxon>Araneoidea</taxon>
        <taxon>Araneidae</taxon>
        <taxon>Araneus</taxon>
    </lineage>
</organism>
<dbReference type="EMBL" id="BGPR01001062">
    <property type="protein sequence ID" value="GBM44361.1"/>
    <property type="molecule type" value="Genomic_DNA"/>
</dbReference>
<dbReference type="AlphaFoldDB" id="A0A4Y2FT80"/>
<evidence type="ECO:0000313" key="1">
    <source>
        <dbReference type="EMBL" id="GBM44361.1"/>
    </source>
</evidence>
<gene>
    <name evidence="1" type="ORF">AVEN_185664_1</name>
</gene>
<accession>A0A4Y2FT80</accession>
<dbReference type="OrthoDB" id="6753017at2759"/>